<keyword evidence="4" id="KW-1185">Reference proteome</keyword>
<proteinExistence type="predicted"/>
<feature type="compositionally biased region" description="Low complexity" evidence="1">
    <location>
        <begin position="32"/>
        <end position="49"/>
    </location>
</feature>
<feature type="compositionally biased region" description="Polar residues" evidence="1">
    <location>
        <begin position="55"/>
        <end position="85"/>
    </location>
</feature>
<feature type="signal peptide" evidence="2">
    <location>
        <begin position="1"/>
        <end position="26"/>
    </location>
</feature>
<name>A0A8J7CZM7_DESMC</name>
<accession>A0A8J7CZM7</accession>
<dbReference type="EMBL" id="JADEXS010000047">
    <property type="protein sequence ID" value="MBE9021932.1"/>
    <property type="molecule type" value="Genomic_DNA"/>
</dbReference>
<protein>
    <submittedName>
        <fullName evidence="3">Uncharacterized protein</fullName>
    </submittedName>
</protein>
<gene>
    <name evidence="3" type="ORF">IQ276_05510</name>
</gene>
<keyword evidence="2" id="KW-0732">Signal</keyword>
<dbReference type="Proteomes" id="UP000622533">
    <property type="component" value="Unassembled WGS sequence"/>
</dbReference>
<evidence type="ECO:0000313" key="3">
    <source>
        <dbReference type="EMBL" id="MBE9021932.1"/>
    </source>
</evidence>
<reference evidence="3" key="1">
    <citation type="submission" date="2020-10" db="EMBL/GenBank/DDBJ databases">
        <authorList>
            <person name="Castelo-Branco R."/>
            <person name="Eusebio N."/>
            <person name="Adriana R."/>
            <person name="Vieira A."/>
            <person name="Brugerolle De Fraissinette N."/>
            <person name="Rezende De Castro R."/>
            <person name="Schneider M.P."/>
            <person name="Vasconcelos V."/>
            <person name="Leao P.N."/>
        </authorList>
    </citation>
    <scope>NUCLEOTIDE SEQUENCE</scope>
    <source>
        <strain evidence="3">LEGE 12446</strain>
    </source>
</reference>
<dbReference type="RefSeq" id="WP_193914299.1">
    <property type="nucleotide sequence ID" value="NZ_JADEXS020000001.1"/>
</dbReference>
<evidence type="ECO:0000256" key="2">
    <source>
        <dbReference type="SAM" id="SignalP"/>
    </source>
</evidence>
<dbReference type="AlphaFoldDB" id="A0A8J7CZM7"/>
<sequence>MHKYICNLLMLVSATISTCIITPCHAQTAAKSDSQSTNNMSSVSSNSPSAIQLRDLTNSSDSKPTIISETVSNSSASKANITATQPKPRIPIFSRIFRTPSMQQ</sequence>
<feature type="chain" id="PRO_5035308147" evidence="2">
    <location>
        <begin position="27"/>
        <end position="104"/>
    </location>
</feature>
<evidence type="ECO:0000256" key="1">
    <source>
        <dbReference type="SAM" id="MobiDB-lite"/>
    </source>
</evidence>
<feature type="region of interest" description="Disordered" evidence="1">
    <location>
        <begin position="30"/>
        <end position="87"/>
    </location>
</feature>
<evidence type="ECO:0000313" key="4">
    <source>
        <dbReference type="Proteomes" id="UP000622533"/>
    </source>
</evidence>
<comment type="caution">
    <text evidence="3">The sequence shown here is derived from an EMBL/GenBank/DDBJ whole genome shotgun (WGS) entry which is preliminary data.</text>
</comment>
<organism evidence="3 4">
    <name type="scientific">Desmonostoc muscorum LEGE 12446</name>
    <dbReference type="NCBI Taxonomy" id="1828758"/>
    <lineage>
        <taxon>Bacteria</taxon>
        <taxon>Bacillati</taxon>
        <taxon>Cyanobacteriota</taxon>
        <taxon>Cyanophyceae</taxon>
        <taxon>Nostocales</taxon>
        <taxon>Nostocaceae</taxon>
        <taxon>Desmonostoc</taxon>
    </lineage>
</organism>